<evidence type="ECO:0000313" key="1">
    <source>
        <dbReference type="EMBL" id="BAU87388.1"/>
    </source>
</evidence>
<keyword evidence="2" id="KW-1185">Reference proteome</keyword>
<dbReference type="KEGG" id="slau:SLA_6522"/>
<organism evidence="1 2">
    <name type="scientific">Streptomyces laurentii</name>
    <dbReference type="NCBI Taxonomy" id="39478"/>
    <lineage>
        <taxon>Bacteria</taxon>
        <taxon>Bacillati</taxon>
        <taxon>Actinomycetota</taxon>
        <taxon>Actinomycetes</taxon>
        <taxon>Kitasatosporales</taxon>
        <taxon>Streptomycetaceae</taxon>
        <taxon>Streptomyces</taxon>
    </lineage>
</organism>
<gene>
    <name evidence="1" type="ORF">SLA_6522</name>
</gene>
<reference evidence="1 2" key="1">
    <citation type="journal article" date="2016" name="Genome Announc.">
        <title>Complete Genome Sequence of Thiostrepton-Producing Streptomyces laurentii ATCC 31255.</title>
        <authorList>
            <person name="Doi K."/>
            <person name="Fujino Y."/>
            <person name="Nagayoshi Y."/>
            <person name="Ohshima T."/>
            <person name="Ogata S."/>
        </authorList>
    </citation>
    <scope>NUCLEOTIDE SEQUENCE [LARGE SCALE GENOMIC DNA]</scope>
    <source>
        <strain evidence="1 2">ATCC 31255</strain>
    </source>
</reference>
<accession>A0A169PDG7</accession>
<dbReference type="EMBL" id="AP017424">
    <property type="protein sequence ID" value="BAU87388.1"/>
    <property type="molecule type" value="Genomic_DNA"/>
</dbReference>
<dbReference type="AlphaFoldDB" id="A0A169PDG7"/>
<name>A0A169PDG7_STRLU</name>
<protein>
    <submittedName>
        <fullName evidence="1">Phage integrase</fullName>
    </submittedName>
</protein>
<evidence type="ECO:0000313" key="2">
    <source>
        <dbReference type="Proteomes" id="UP000217676"/>
    </source>
</evidence>
<sequence>MTTTQRYPHPDVRQITAAGAALTARLSVLRAPGPFRARSPSPADTVKTGLVPKWSPKTIEGPFQIALKRPLDSRLFRVGTTGFEPATP</sequence>
<proteinExistence type="predicted"/>
<dbReference type="Proteomes" id="UP000217676">
    <property type="component" value="Chromosome"/>
</dbReference>